<name>Q1Q6M3_KUEST</name>
<dbReference type="EMBL" id="CT573071">
    <property type="protein sequence ID" value="CAJ73219.1"/>
    <property type="molecule type" value="Genomic_DNA"/>
</dbReference>
<dbReference type="InterPro" id="IPR013784">
    <property type="entry name" value="Carb-bd-like_fold"/>
</dbReference>
<dbReference type="RefSeq" id="WP_099326436.1">
    <property type="nucleotide sequence ID" value="NZ_CP049055.1"/>
</dbReference>
<dbReference type="KEGG" id="kst:KSMBR1_3435"/>
<feature type="chain" id="PRO_5015097161" evidence="2">
    <location>
        <begin position="20"/>
        <end position="139"/>
    </location>
</feature>
<dbReference type="SUPFAM" id="SSF49452">
    <property type="entry name" value="Starch-binding domain-like"/>
    <property type="match status" value="1"/>
</dbReference>
<feature type="signal peptide" evidence="2">
    <location>
        <begin position="1"/>
        <end position="19"/>
    </location>
</feature>
<dbReference type="Proteomes" id="UP000221734">
    <property type="component" value="Chromosome Kuenenia_stuttgartiensis_MBR1"/>
</dbReference>
<reference evidence="5" key="4">
    <citation type="submission" date="2017-10" db="EMBL/GenBank/DDBJ databases">
        <authorList>
            <person name="Banno H."/>
            <person name="Chua N.-H."/>
        </authorList>
    </citation>
    <scope>NUCLEOTIDE SEQUENCE [LARGE SCALE GENOMIC DNA]</scope>
    <source>
        <strain evidence="5">Kuenenia_mbr1_ru-nijmegen</strain>
    </source>
</reference>
<keyword evidence="2" id="KW-0732">Signal</keyword>
<evidence type="ECO:0000313" key="6">
    <source>
        <dbReference type="Proteomes" id="UP000221734"/>
    </source>
</evidence>
<dbReference type="EMBL" id="CP049055">
    <property type="protein sequence ID" value="QII12977.1"/>
    <property type="molecule type" value="Genomic_DNA"/>
</dbReference>
<proteinExistence type="predicted"/>
<evidence type="ECO:0000313" key="4">
    <source>
        <dbReference type="EMBL" id="QII12977.1"/>
    </source>
</evidence>
<evidence type="ECO:0000313" key="5">
    <source>
        <dbReference type="EMBL" id="SOH05909.1"/>
    </source>
</evidence>
<reference evidence="3" key="1">
    <citation type="journal article" date="2006" name="Nature">
        <title>Deciphering the evolution and metabolism of an anammox bacterium from a community genome.</title>
        <authorList>
            <person name="Strous M."/>
            <person name="Pelletier E."/>
            <person name="Mangenot S."/>
            <person name="Rattei T."/>
            <person name="Lehner A."/>
            <person name="Taylor M.W."/>
            <person name="Horn M."/>
            <person name="Daims H."/>
            <person name="Bartol-Mavel D."/>
            <person name="Wincker P."/>
            <person name="Barbe V."/>
            <person name="Fonknechten N."/>
            <person name="Vallenet D."/>
            <person name="Segurens B."/>
            <person name="Schenowitz-Truong C."/>
            <person name="Medigue C."/>
            <person name="Collingro A."/>
            <person name="Snel B."/>
            <person name="Dutilh B.E."/>
            <person name="OpDenCamp H.J.M."/>
            <person name="vanDerDrift C."/>
            <person name="Cirpus I."/>
            <person name="vanDePas-Schoonen K.T."/>
            <person name="Harhangi H.R."/>
            <person name="vanNiftrik L."/>
            <person name="Schmid M."/>
            <person name="Keltjens J."/>
            <person name="vanDeVossenberg J."/>
            <person name="Kartal B."/>
            <person name="Meier H."/>
            <person name="Frishman D."/>
            <person name="Huynen M.A."/>
            <person name="Mewes H."/>
            <person name="Weissenbach J."/>
            <person name="Jetten M.S.M."/>
            <person name="Wagner M."/>
            <person name="LePaslier D."/>
        </authorList>
    </citation>
    <scope>NUCLEOTIDE SEQUENCE</scope>
</reference>
<sequence>MVKTFYLSLCFVCVTGVLASLSEVKAQSVGGASVSGTVTSEQNEPVKDANVVLKNKKTKFKDKGTTGTNGEYEFSNLDAGKYKLTVKKSGYSNGKKSFKLKDGREKTVDITLKTKENGGGSGSGNGGGSGGGSGSGSGG</sequence>
<dbReference type="Gene3D" id="2.60.40.1120">
    <property type="entry name" value="Carboxypeptidase-like, regulatory domain"/>
    <property type="match status" value="1"/>
</dbReference>
<organism evidence="3">
    <name type="scientific">Kuenenia stuttgartiensis</name>
    <dbReference type="NCBI Taxonomy" id="174633"/>
    <lineage>
        <taxon>Bacteria</taxon>
        <taxon>Pseudomonadati</taxon>
        <taxon>Planctomycetota</taxon>
        <taxon>Candidatus Brocadiia</taxon>
        <taxon>Candidatus Brocadiales</taxon>
        <taxon>Candidatus Brocadiaceae</taxon>
        <taxon>Candidatus Kuenenia</taxon>
    </lineage>
</organism>
<reference evidence="6" key="3">
    <citation type="submission" date="2017-10" db="EMBL/GenBank/DDBJ databases">
        <authorList>
            <person name="Frank J."/>
        </authorList>
    </citation>
    <scope>NUCLEOTIDE SEQUENCE [LARGE SCALE GENOMIC DNA]</scope>
</reference>
<evidence type="ECO:0000313" key="7">
    <source>
        <dbReference type="Proteomes" id="UP000501926"/>
    </source>
</evidence>
<keyword evidence="6" id="KW-1185">Reference proteome</keyword>
<accession>Q1Q6M3</accession>
<evidence type="ECO:0000256" key="1">
    <source>
        <dbReference type="SAM" id="MobiDB-lite"/>
    </source>
</evidence>
<dbReference type="Proteomes" id="UP000501926">
    <property type="component" value="Chromosome"/>
</dbReference>
<evidence type="ECO:0000313" key="3">
    <source>
        <dbReference type="EMBL" id="CAJ73219.1"/>
    </source>
</evidence>
<reference evidence="4 7" key="5">
    <citation type="submission" date="2020-02" db="EMBL/GenBank/DDBJ databases">
        <title>Newly sequenced genome of strain CSTR1 showed variability in Candidatus Kuenenia stuttgartiensis genomes.</title>
        <authorList>
            <person name="Ding C."/>
            <person name="Adrian L."/>
        </authorList>
    </citation>
    <scope>NUCLEOTIDE SEQUENCE [LARGE SCALE GENOMIC DNA]</scope>
    <source>
        <strain evidence="4 7">CSTR1</strain>
    </source>
</reference>
<dbReference type="EMBL" id="LT934425">
    <property type="protein sequence ID" value="SOH05909.1"/>
    <property type="molecule type" value="Genomic_DNA"/>
</dbReference>
<dbReference type="AlphaFoldDB" id="Q1Q6M3"/>
<gene>
    <name evidence="4" type="ORF">KsCSTR_35980</name>
    <name evidence="5" type="ORF">KSMBR1_3435</name>
    <name evidence="3" type="ORF">kuste2472</name>
</gene>
<dbReference type="GO" id="GO:0030246">
    <property type="term" value="F:carbohydrate binding"/>
    <property type="evidence" value="ECO:0007669"/>
    <property type="project" value="InterPro"/>
</dbReference>
<dbReference type="Pfam" id="PF13620">
    <property type="entry name" value="CarboxypepD_reg"/>
    <property type="match status" value="1"/>
</dbReference>
<reference evidence="3" key="2">
    <citation type="submission" date="2006-01" db="EMBL/GenBank/DDBJ databases">
        <authorList>
            <person name="Genoscope"/>
        </authorList>
    </citation>
    <scope>NUCLEOTIDE SEQUENCE</scope>
</reference>
<feature type="region of interest" description="Disordered" evidence="1">
    <location>
        <begin position="109"/>
        <end position="139"/>
    </location>
</feature>
<evidence type="ECO:0000256" key="2">
    <source>
        <dbReference type="SAM" id="SignalP"/>
    </source>
</evidence>
<feature type="compositionally biased region" description="Gly residues" evidence="1">
    <location>
        <begin position="117"/>
        <end position="139"/>
    </location>
</feature>
<protein>
    <submittedName>
        <fullName evidence="4">Exported protein</fullName>
    </submittedName>
</protein>